<keyword evidence="2" id="KW-0812">Transmembrane</keyword>
<dbReference type="PANTHER" id="PTHR35475">
    <property type="entry name" value="WD REPEAT PROTEIN"/>
    <property type="match status" value="1"/>
</dbReference>
<sequence>MQETAPLLDDSQLGGETRSQSATTTKVPEVEIHLCLTEGGPIHVFKWNLGGEEQDHLEVRPIFEKYGLETIYAYTVDNARGGVVHVPIKFDPTSARSLLTFRDGTVVHIIGIKHKNPVIEAIKNIVLATVFGTLLKMFLLWITPDSIPPWVAVCIIIVVSFGRKSSRDLFKDLFREFGWQYHRS</sequence>
<dbReference type="PANTHER" id="PTHR35475:SF1">
    <property type="entry name" value="WD REPEAT PROTEIN"/>
    <property type="match status" value="1"/>
</dbReference>
<gene>
    <name evidence="3" type="ORF">ERUC_LOCUS25078</name>
</gene>
<keyword evidence="4" id="KW-1185">Reference proteome</keyword>
<reference evidence="3 4" key="1">
    <citation type="submission" date="2022-03" db="EMBL/GenBank/DDBJ databases">
        <authorList>
            <person name="Macdonald S."/>
            <person name="Ahmed S."/>
            <person name="Newling K."/>
        </authorList>
    </citation>
    <scope>NUCLEOTIDE SEQUENCE [LARGE SCALE GENOMIC DNA]</scope>
</reference>
<keyword evidence="2" id="KW-1133">Transmembrane helix</keyword>
<evidence type="ECO:0000256" key="2">
    <source>
        <dbReference type="SAM" id="Phobius"/>
    </source>
</evidence>
<organism evidence="3 4">
    <name type="scientific">Eruca vesicaria subsp. sativa</name>
    <name type="common">Garden rocket</name>
    <name type="synonym">Eruca sativa</name>
    <dbReference type="NCBI Taxonomy" id="29727"/>
    <lineage>
        <taxon>Eukaryota</taxon>
        <taxon>Viridiplantae</taxon>
        <taxon>Streptophyta</taxon>
        <taxon>Embryophyta</taxon>
        <taxon>Tracheophyta</taxon>
        <taxon>Spermatophyta</taxon>
        <taxon>Magnoliopsida</taxon>
        <taxon>eudicotyledons</taxon>
        <taxon>Gunneridae</taxon>
        <taxon>Pentapetalae</taxon>
        <taxon>rosids</taxon>
        <taxon>malvids</taxon>
        <taxon>Brassicales</taxon>
        <taxon>Brassicaceae</taxon>
        <taxon>Brassiceae</taxon>
        <taxon>Eruca</taxon>
    </lineage>
</organism>
<keyword evidence="2" id="KW-0472">Membrane</keyword>
<comment type="caution">
    <text evidence="3">The sequence shown here is derived from an EMBL/GenBank/DDBJ whole genome shotgun (WGS) entry which is preliminary data.</text>
</comment>
<proteinExistence type="predicted"/>
<dbReference type="Proteomes" id="UP001642260">
    <property type="component" value="Unassembled WGS sequence"/>
</dbReference>
<name>A0ABC8KLA1_ERUVS</name>
<feature type="transmembrane region" description="Helical" evidence="2">
    <location>
        <begin position="147"/>
        <end position="163"/>
    </location>
</feature>
<protein>
    <submittedName>
        <fullName evidence="3">Uncharacterized protein</fullName>
    </submittedName>
</protein>
<feature type="region of interest" description="Disordered" evidence="1">
    <location>
        <begin position="1"/>
        <end position="25"/>
    </location>
</feature>
<evidence type="ECO:0000256" key="1">
    <source>
        <dbReference type="SAM" id="MobiDB-lite"/>
    </source>
</evidence>
<dbReference type="AlphaFoldDB" id="A0ABC8KLA1"/>
<evidence type="ECO:0000313" key="4">
    <source>
        <dbReference type="Proteomes" id="UP001642260"/>
    </source>
</evidence>
<evidence type="ECO:0000313" key="3">
    <source>
        <dbReference type="EMBL" id="CAH8359322.1"/>
    </source>
</evidence>
<dbReference type="EMBL" id="CAKOAT010264042">
    <property type="protein sequence ID" value="CAH8359322.1"/>
    <property type="molecule type" value="Genomic_DNA"/>
</dbReference>
<accession>A0ABC8KLA1</accession>